<dbReference type="EMBL" id="AP018712">
    <property type="protein sequence ID" value="BBE31668.1"/>
    <property type="molecule type" value="Genomic_DNA"/>
</dbReference>
<evidence type="ECO:0000313" key="5">
    <source>
        <dbReference type="Proteomes" id="UP000516361"/>
    </source>
</evidence>
<comment type="similarity">
    <text evidence="1">Belongs to the glycosyl hydrolase 8 (cellulase D) family.</text>
</comment>
<organism evidence="4 5">
    <name type="scientific">Tepiditoga spiralis</name>
    <dbReference type="NCBI Taxonomy" id="2108365"/>
    <lineage>
        <taxon>Bacteria</taxon>
        <taxon>Thermotogati</taxon>
        <taxon>Thermotogota</taxon>
        <taxon>Thermotogae</taxon>
        <taxon>Petrotogales</taxon>
        <taxon>Petrotogaceae</taxon>
        <taxon>Tepiditoga</taxon>
    </lineage>
</organism>
<dbReference type="InParanoid" id="A0A7G1G532"/>
<gene>
    <name evidence="4" type="ORF">OSSY52_18090</name>
</gene>
<proteinExistence type="inferred from homology"/>
<dbReference type="AlphaFoldDB" id="A0A7G1G532"/>
<dbReference type="PRINTS" id="PR00735">
    <property type="entry name" value="GLHYDRLASE8"/>
</dbReference>
<dbReference type="InterPro" id="IPR012341">
    <property type="entry name" value="6hp_glycosidase-like_sf"/>
</dbReference>
<dbReference type="Pfam" id="PF01270">
    <property type="entry name" value="Glyco_hydro_8"/>
    <property type="match status" value="1"/>
</dbReference>
<keyword evidence="2" id="KW-0378">Hydrolase</keyword>
<keyword evidence="5" id="KW-1185">Reference proteome</keyword>
<reference evidence="4 5" key="1">
    <citation type="submission" date="2018-06" db="EMBL/GenBank/DDBJ databases">
        <title>Genome sequencing of Oceanotoga sp. sy52.</title>
        <authorList>
            <person name="Mori K."/>
        </authorList>
    </citation>
    <scope>NUCLEOTIDE SEQUENCE [LARGE SCALE GENOMIC DNA]</scope>
    <source>
        <strain evidence="5">sy52</strain>
    </source>
</reference>
<keyword evidence="3" id="KW-0326">Glycosidase</keyword>
<dbReference type="InterPro" id="IPR002037">
    <property type="entry name" value="Glyco_hydro_8"/>
</dbReference>
<dbReference type="GO" id="GO:0005975">
    <property type="term" value="P:carbohydrate metabolic process"/>
    <property type="evidence" value="ECO:0007669"/>
    <property type="project" value="InterPro"/>
</dbReference>
<accession>A0A7G1G532</accession>
<evidence type="ECO:0000256" key="1">
    <source>
        <dbReference type="ARBA" id="ARBA00009209"/>
    </source>
</evidence>
<dbReference type="Proteomes" id="UP000516361">
    <property type="component" value="Chromosome"/>
</dbReference>
<evidence type="ECO:0000313" key="4">
    <source>
        <dbReference type="EMBL" id="BBE31668.1"/>
    </source>
</evidence>
<evidence type="ECO:0000256" key="3">
    <source>
        <dbReference type="ARBA" id="ARBA00023295"/>
    </source>
</evidence>
<dbReference type="InterPro" id="IPR008928">
    <property type="entry name" value="6-hairpin_glycosidase_sf"/>
</dbReference>
<dbReference type="KEGG" id="ocy:OSSY52_18090"/>
<dbReference type="RefSeq" id="WP_190614359.1">
    <property type="nucleotide sequence ID" value="NZ_AP018712.1"/>
</dbReference>
<dbReference type="Gene3D" id="1.50.10.10">
    <property type="match status" value="1"/>
</dbReference>
<evidence type="ECO:0000256" key="2">
    <source>
        <dbReference type="ARBA" id="ARBA00022801"/>
    </source>
</evidence>
<dbReference type="SUPFAM" id="SSF48208">
    <property type="entry name" value="Six-hairpin glycosidases"/>
    <property type="match status" value="1"/>
</dbReference>
<name>A0A7G1G532_9BACT</name>
<sequence length="419" mass="49279">MKKFFILIVLTMEMISLSIPFPNHTKYSENIIKPSIYTQNQLDDQVYKYYQKWKNRYLTKVSKKDQMYINWNYLKRDWVEPQNAVTVSEAHGYGMLIFSIIGDKDKQAHQIYDAMFNFFKAHPSSINPNLMAWQQINNNGKIVDTEDNDSAIDGDLDIALSLIIADKQWGSNGKINYKKEALNMINAIMESEVNHEDWILQLGDWAHNDKDYMYSTRSSDFILNTISTFIKYDDKNSKKWEKVYNKIIKISNFIFNNYSKETGLLPDFLVKNSNGDYIPSQSNFLEDENDGNYNWNACRDPWRLSLDIILGNKNNELYTQLQTMNTWIEKKTNLNPSKINPGYYLNGNKIIRDWEGTDISFVAPFAVSAMINKNNQKWLNKLWDFMLYDDETSFEDIEYFPNTIRMLVMLIISGNWPKL</sequence>
<dbReference type="GO" id="GO:0004553">
    <property type="term" value="F:hydrolase activity, hydrolyzing O-glycosyl compounds"/>
    <property type="evidence" value="ECO:0007669"/>
    <property type="project" value="InterPro"/>
</dbReference>
<protein>
    <submittedName>
        <fullName evidence="4">Licheninase</fullName>
    </submittedName>
</protein>